<evidence type="ECO:0000256" key="2">
    <source>
        <dbReference type="ARBA" id="ARBA00022473"/>
    </source>
</evidence>
<evidence type="ECO:0000256" key="1">
    <source>
        <dbReference type="ARBA" id="ARBA00004123"/>
    </source>
</evidence>
<keyword evidence="2" id="KW-0217">Developmental protein</keyword>
<keyword evidence="4 6" id="KW-0371">Homeobox</keyword>
<dbReference type="SMART" id="SM00389">
    <property type="entry name" value="HOX"/>
    <property type="match status" value="1"/>
</dbReference>
<keyword evidence="5 6" id="KW-0539">Nucleus</keyword>
<dbReference type="GO" id="GO:0000981">
    <property type="term" value="F:DNA-binding transcription factor activity, RNA polymerase II-specific"/>
    <property type="evidence" value="ECO:0007669"/>
    <property type="project" value="InterPro"/>
</dbReference>
<dbReference type="GO" id="GO:0000977">
    <property type="term" value="F:RNA polymerase II transcription regulatory region sequence-specific DNA binding"/>
    <property type="evidence" value="ECO:0007669"/>
    <property type="project" value="TreeGrafter"/>
</dbReference>
<gene>
    <name evidence="10" type="ORF">NQ318_014909</name>
</gene>
<dbReference type="PANTHER" id="PTHR24329:SF570">
    <property type="entry name" value="HOMEOBRAIN"/>
    <property type="match status" value="1"/>
</dbReference>
<evidence type="ECO:0000259" key="9">
    <source>
        <dbReference type="PROSITE" id="PS50071"/>
    </source>
</evidence>
<feature type="compositionally biased region" description="Polar residues" evidence="8">
    <location>
        <begin position="27"/>
        <end position="36"/>
    </location>
</feature>
<dbReference type="InterPro" id="IPR001356">
    <property type="entry name" value="HD"/>
</dbReference>
<evidence type="ECO:0000256" key="7">
    <source>
        <dbReference type="RuleBase" id="RU000682"/>
    </source>
</evidence>
<dbReference type="FunFam" id="1.10.10.60:FF:000102">
    <property type="entry name" value="Aristaless related homeobox"/>
    <property type="match status" value="1"/>
</dbReference>
<keyword evidence="3 6" id="KW-0238">DNA-binding</keyword>
<proteinExistence type="predicted"/>
<feature type="compositionally biased region" description="Low complexity" evidence="8">
    <location>
        <begin position="226"/>
        <end position="238"/>
    </location>
</feature>
<comment type="caution">
    <text evidence="10">The sequence shown here is derived from an EMBL/GenBank/DDBJ whole genome shotgun (WGS) entry which is preliminary data.</text>
</comment>
<dbReference type="AlphaFoldDB" id="A0AAV8YTH6"/>
<dbReference type="SUPFAM" id="SSF46689">
    <property type="entry name" value="Homeodomain-like"/>
    <property type="match status" value="1"/>
</dbReference>
<dbReference type="CDD" id="cd00086">
    <property type="entry name" value="homeodomain"/>
    <property type="match status" value="1"/>
</dbReference>
<dbReference type="EMBL" id="JAPWTK010000044">
    <property type="protein sequence ID" value="KAJ8954797.1"/>
    <property type="molecule type" value="Genomic_DNA"/>
</dbReference>
<dbReference type="InterPro" id="IPR017970">
    <property type="entry name" value="Homeobox_CS"/>
</dbReference>
<dbReference type="Proteomes" id="UP001162162">
    <property type="component" value="Unassembled WGS sequence"/>
</dbReference>
<evidence type="ECO:0000256" key="4">
    <source>
        <dbReference type="ARBA" id="ARBA00023155"/>
    </source>
</evidence>
<feature type="compositionally biased region" description="Acidic residues" evidence="8">
    <location>
        <begin position="52"/>
        <end position="61"/>
    </location>
</feature>
<name>A0AAV8YTH6_9CUCU</name>
<dbReference type="InterPro" id="IPR009057">
    <property type="entry name" value="Homeodomain-like_sf"/>
</dbReference>
<accession>A0AAV8YTH6</accession>
<feature type="DNA-binding region" description="Homeobox" evidence="6">
    <location>
        <begin position="69"/>
        <end position="128"/>
    </location>
</feature>
<evidence type="ECO:0000313" key="11">
    <source>
        <dbReference type="Proteomes" id="UP001162162"/>
    </source>
</evidence>
<feature type="compositionally biased region" description="Basic and acidic residues" evidence="8">
    <location>
        <begin position="37"/>
        <end position="48"/>
    </location>
</feature>
<dbReference type="PROSITE" id="PS00027">
    <property type="entry name" value="HOMEOBOX_1"/>
    <property type="match status" value="1"/>
</dbReference>
<protein>
    <recommendedName>
        <fullName evidence="9">Homeobox domain-containing protein</fullName>
    </recommendedName>
</protein>
<evidence type="ECO:0000256" key="3">
    <source>
        <dbReference type="ARBA" id="ARBA00023125"/>
    </source>
</evidence>
<sequence length="267" mass="29716">MSQPLSNSVTTEEMRPRAVYSIDQILGVTSSSSPTKNIEEPDSMKDGTSEGEMAEEGLDDLGDSRPRKIRRSRTTFTTFQLHQLERAFEKTQYPDVFTREELAMRLDLSEARVQVWFQNRRAKWRKREKAMGREAVPFMHAGEQPAMPDFSMHSAMGIPPVPNEHFWPGVPFSPMFNPAHLGLPWPPKTPVNVPTFHAFLSHYVLAGGVPPLGIPGGRAPGDRSRSSSPEIASPSQLSPSVLEALRLRTQELLLPSGSSPHKLHANS</sequence>
<feature type="region of interest" description="Disordered" evidence="8">
    <location>
        <begin position="214"/>
        <end position="239"/>
    </location>
</feature>
<evidence type="ECO:0000256" key="5">
    <source>
        <dbReference type="ARBA" id="ARBA00023242"/>
    </source>
</evidence>
<dbReference type="PANTHER" id="PTHR24329">
    <property type="entry name" value="HOMEOBOX PROTEIN ARISTALESS"/>
    <property type="match status" value="1"/>
</dbReference>
<dbReference type="Pfam" id="PF00046">
    <property type="entry name" value="Homeodomain"/>
    <property type="match status" value="1"/>
</dbReference>
<organism evidence="10 11">
    <name type="scientific">Aromia moschata</name>
    <dbReference type="NCBI Taxonomy" id="1265417"/>
    <lineage>
        <taxon>Eukaryota</taxon>
        <taxon>Metazoa</taxon>
        <taxon>Ecdysozoa</taxon>
        <taxon>Arthropoda</taxon>
        <taxon>Hexapoda</taxon>
        <taxon>Insecta</taxon>
        <taxon>Pterygota</taxon>
        <taxon>Neoptera</taxon>
        <taxon>Endopterygota</taxon>
        <taxon>Coleoptera</taxon>
        <taxon>Polyphaga</taxon>
        <taxon>Cucujiformia</taxon>
        <taxon>Chrysomeloidea</taxon>
        <taxon>Cerambycidae</taxon>
        <taxon>Cerambycinae</taxon>
        <taxon>Callichromatini</taxon>
        <taxon>Aromia</taxon>
    </lineage>
</organism>
<keyword evidence="11" id="KW-1185">Reference proteome</keyword>
<feature type="region of interest" description="Disordered" evidence="8">
    <location>
        <begin position="25"/>
        <end position="71"/>
    </location>
</feature>
<dbReference type="InterPro" id="IPR050649">
    <property type="entry name" value="Paired_Homeobox_TFs"/>
</dbReference>
<feature type="domain" description="Homeobox" evidence="9">
    <location>
        <begin position="67"/>
        <end position="127"/>
    </location>
</feature>
<evidence type="ECO:0000256" key="6">
    <source>
        <dbReference type="PROSITE-ProRule" id="PRU00108"/>
    </source>
</evidence>
<dbReference type="Gene3D" id="1.10.10.60">
    <property type="entry name" value="Homeodomain-like"/>
    <property type="match status" value="1"/>
</dbReference>
<dbReference type="GO" id="GO:0005634">
    <property type="term" value="C:nucleus"/>
    <property type="evidence" value="ECO:0007669"/>
    <property type="project" value="UniProtKB-SubCell"/>
</dbReference>
<comment type="subcellular location">
    <subcellularLocation>
        <location evidence="1 6 7">Nucleus</location>
    </subcellularLocation>
</comment>
<dbReference type="PROSITE" id="PS50071">
    <property type="entry name" value="HOMEOBOX_2"/>
    <property type="match status" value="1"/>
</dbReference>
<evidence type="ECO:0000256" key="8">
    <source>
        <dbReference type="SAM" id="MobiDB-lite"/>
    </source>
</evidence>
<evidence type="ECO:0000313" key="10">
    <source>
        <dbReference type="EMBL" id="KAJ8954797.1"/>
    </source>
</evidence>
<reference evidence="10" key="1">
    <citation type="journal article" date="2023" name="Insect Mol. Biol.">
        <title>Genome sequencing provides insights into the evolution of gene families encoding plant cell wall-degrading enzymes in longhorned beetles.</title>
        <authorList>
            <person name="Shin N.R."/>
            <person name="Okamura Y."/>
            <person name="Kirsch R."/>
            <person name="Pauchet Y."/>
        </authorList>
    </citation>
    <scope>NUCLEOTIDE SEQUENCE</scope>
    <source>
        <strain evidence="10">AMC_N1</strain>
    </source>
</reference>